<dbReference type="CDD" id="cd07505">
    <property type="entry name" value="HAD_BPGM-like"/>
    <property type="match status" value="1"/>
</dbReference>
<dbReference type="OrthoDB" id="9797743at2"/>
<dbReference type="PANTHER" id="PTHR18901">
    <property type="entry name" value="2-DEOXYGLUCOSE-6-PHOSPHATE PHOSPHATASE 2"/>
    <property type="match status" value="1"/>
</dbReference>
<evidence type="ECO:0000313" key="1">
    <source>
        <dbReference type="EMBL" id="QES89388.1"/>
    </source>
</evidence>
<dbReference type="EMBL" id="CP044016">
    <property type="protein sequence ID" value="QES89388.1"/>
    <property type="molecule type" value="Genomic_DNA"/>
</dbReference>
<dbReference type="InterPro" id="IPR023214">
    <property type="entry name" value="HAD_sf"/>
</dbReference>
<dbReference type="NCBIfam" id="NF008087">
    <property type="entry name" value="PRK10826.1"/>
    <property type="match status" value="1"/>
</dbReference>
<dbReference type="SFLD" id="SFLDS00003">
    <property type="entry name" value="Haloacid_Dehalogenase"/>
    <property type="match status" value="1"/>
</dbReference>
<organism evidence="1 2">
    <name type="scientific">Rhizosphaericola mali</name>
    <dbReference type="NCBI Taxonomy" id="2545455"/>
    <lineage>
        <taxon>Bacteria</taxon>
        <taxon>Pseudomonadati</taxon>
        <taxon>Bacteroidota</taxon>
        <taxon>Chitinophagia</taxon>
        <taxon>Chitinophagales</taxon>
        <taxon>Chitinophagaceae</taxon>
        <taxon>Rhizosphaericola</taxon>
    </lineage>
</organism>
<evidence type="ECO:0000313" key="2">
    <source>
        <dbReference type="Proteomes" id="UP000292424"/>
    </source>
</evidence>
<dbReference type="InterPro" id="IPR041492">
    <property type="entry name" value="HAD_2"/>
</dbReference>
<dbReference type="KEGG" id="arac:E0W69_012180"/>
<dbReference type="SUPFAM" id="SSF56784">
    <property type="entry name" value="HAD-like"/>
    <property type="match status" value="1"/>
</dbReference>
<reference evidence="1 2" key="1">
    <citation type="submission" date="2019-09" db="EMBL/GenBank/DDBJ databases">
        <title>Complete genome sequence of Arachidicoccus sp. B3-10 isolated from apple orchard soil.</title>
        <authorList>
            <person name="Kim H.S."/>
            <person name="Han K.-I."/>
            <person name="Suh M.K."/>
            <person name="Lee K.C."/>
            <person name="Eom M.K."/>
            <person name="Kim J.-S."/>
            <person name="Kang S.W."/>
            <person name="Sin Y."/>
            <person name="Lee J.-S."/>
        </authorList>
    </citation>
    <scope>NUCLEOTIDE SEQUENCE [LARGE SCALE GENOMIC DNA]</scope>
    <source>
        <strain evidence="1 2">B3-10</strain>
    </source>
</reference>
<name>A0A5P2G3S8_9BACT</name>
<accession>A0A5P2G3S8</accession>
<dbReference type="Pfam" id="PF13419">
    <property type="entry name" value="HAD_2"/>
    <property type="match status" value="1"/>
</dbReference>
<dbReference type="Gene3D" id="3.40.50.1000">
    <property type="entry name" value="HAD superfamily/HAD-like"/>
    <property type="match status" value="1"/>
</dbReference>
<proteinExistence type="predicted"/>
<dbReference type="InterPro" id="IPR023198">
    <property type="entry name" value="PGP-like_dom2"/>
</dbReference>
<dbReference type="RefSeq" id="WP_131330333.1">
    <property type="nucleotide sequence ID" value="NZ_CP044016.1"/>
</dbReference>
<dbReference type="Gene3D" id="1.10.150.240">
    <property type="entry name" value="Putative phosphatase, domain 2"/>
    <property type="match status" value="1"/>
</dbReference>
<dbReference type="PANTHER" id="PTHR18901:SF38">
    <property type="entry name" value="PSEUDOURIDINE-5'-PHOSPHATASE"/>
    <property type="match status" value="1"/>
</dbReference>
<keyword evidence="2" id="KW-1185">Reference proteome</keyword>
<dbReference type="SFLD" id="SFLDG01135">
    <property type="entry name" value="C1.5.6:_HAD__Beta-PGM__Phospha"/>
    <property type="match status" value="1"/>
</dbReference>
<sequence length="220" mass="24808">MLNTVIFDMDGLLIDSEPLWKEAAQETFEIYKFKLSDAQYLTTTGLRTKEFVHTWFSYAKIDANLMDEAVDTILNKVSQKIAQKGKIMPGVPYIFEFFKNQGFKIGLASSSPMKLIEQVTEAIGIKQYIQQATSAENLLNGKPHPQVYINCALALNSLPTECIAFEDSFNGMIAALSARMTTVVVPEYAHYKQEKWAAANLKISSLLNFNKLHLDLLQQK</sequence>
<dbReference type="NCBIfam" id="TIGR01509">
    <property type="entry name" value="HAD-SF-IA-v3"/>
    <property type="match status" value="1"/>
</dbReference>
<dbReference type="AlphaFoldDB" id="A0A5P2G3S8"/>
<dbReference type="InterPro" id="IPR006439">
    <property type="entry name" value="HAD-SF_hydro_IA"/>
</dbReference>
<dbReference type="SFLD" id="SFLDG01129">
    <property type="entry name" value="C1.5:_HAD__Beta-PGM__Phosphata"/>
    <property type="match status" value="1"/>
</dbReference>
<protein>
    <submittedName>
        <fullName evidence="1">Hexitol phosphatase HxpB</fullName>
    </submittedName>
</protein>
<dbReference type="InterPro" id="IPR036412">
    <property type="entry name" value="HAD-like_sf"/>
</dbReference>
<gene>
    <name evidence="1" type="primary">hxpB</name>
    <name evidence="1" type="ORF">E0W69_012180</name>
</gene>
<dbReference type="Proteomes" id="UP000292424">
    <property type="component" value="Chromosome"/>
</dbReference>